<organism evidence="2">
    <name type="scientific">Harvfovirus sp</name>
    <dbReference type="NCBI Taxonomy" id="2487768"/>
    <lineage>
        <taxon>Viruses</taxon>
        <taxon>Varidnaviria</taxon>
        <taxon>Bamfordvirae</taxon>
        <taxon>Nucleocytoviricota</taxon>
        <taxon>Megaviricetes</taxon>
        <taxon>Imitervirales</taxon>
        <taxon>Mimiviridae</taxon>
        <taxon>Klosneuvirinae</taxon>
    </lineage>
</organism>
<feature type="coiled-coil region" evidence="1">
    <location>
        <begin position="6"/>
        <end position="47"/>
    </location>
</feature>
<name>A0A3G5A3R6_9VIRU</name>
<reference evidence="2" key="1">
    <citation type="submission" date="2018-10" db="EMBL/GenBank/DDBJ databases">
        <title>Hidden diversity of soil giant viruses.</title>
        <authorList>
            <person name="Schulz F."/>
            <person name="Alteio L."/>
            <person name="Goudeau D."/>
            <person name="Ryan E.M."/>
            <person name="Malmstrom R.R."/>
            <person name="Blanchard J."/>
            <person name="Woyke T."/>
        </authorList>
    </citation>
    <scope>NUCLEOTIDE SEQUENCE</scope>
    <source>
        <strain evidence="2">HAV1</strain>
    </source>
</reference>
<evidence type="ECO:0000313" key="2">
    <source>
        <dbReference type="EMBL" id="AYV81830.1"/>
    </source>
</evidence>
<gene>
    <name evidence="2" type="ORF">Harvfovirus66_11</name>
</gene>
<evidence type="ECO:0000256" key="1">
    <source>
        <dbReference type="SAM" id="Coils"/>
    </source>
</evidence>
<feature type="non-terminal residue" evidence="2">
    <location>
        <position position="1"/>
    </location>
</feature>
<protein>
    <submittedName>
        <fullName evidence="2">Uncharacterized protein</fullName>
    </submittedName>
</protein>
<proteinExistence type="predicted"/>
<dbReference type="EMBL" id="MK072308">
    <property type="protein sequence ID" value="AYV81830.1"/>
    <property type="molecule type" value="Genomic_DNA"/>
</dbReference>
<keyword evidence="1" id="KW-0175">Coiled coil</keyword>
<accession>A0A3G5A3R6</accession>
<sequence>ALLKTKESLMAKRTMTINEIERLEHERELLKKKVHSLDDNIASLTEEFNKYKVILVFSLNVGSDVKAIFSSLGEIADAEREDSERGAKAF</sequence>